<evidence type="ECO:0000313" key="2">
    <source>
        <dbReference type="Proteomes" id="UP001295684"/>
    </source>
</evidence>
<reference evidence="1" key="1">
    <citation type="submission" date="2023-07" db="EMBL/GenBank/DDBJ databases">
        <authorList>
            <consortium name="AG Swart"/>
            <person name="Singh M."/>
            <person name="Singh A."/>
            <person name="Seah K."/>
            <person name="Emmerich C."/>
        </authorList>
    </citation>
    <scope>NUCLEOTIDE SEQUENCE</scope>
    <source>
        <strain evidence="1">DP1</strain>
    </source>
</reference>
<dbReference type="Proteomes" id="UP001295684">
    <property type="component" value="Unassembled WGS sequence"/>
</dbReference>
<gene>
    <name evidence="1" type="ORF">ECRASSUSDP1_LOCUS19188</name>
</gene>
<proteinExistence type="predicted"/>
<keyword evidence="2" id="KW-1185">Reference proteome</keyword>
<protein>
    <submittedName>
        <fullName evidence="1">Uncharacterized protein</fullName>
    </submittedName>
</protein>
<comment type="caution">
    <text evidence="1">The sequence shown here is derived from an EMBL/GenBank/DDBJ whole genome shotgun (WGS) entry which is preliminary data.</text>
</comment>
<evidence type="ECO:0000313" key="1">
    <source>
        <dbReference type="EMBL" id="CAI2377798.1"/>
    </source>
</evidence>
<dbReference type="AlphaFoldDB" id="A0AAD2D320"/>
<organism evidence="1 2">
    <name type="scientific">Euplotes crassus</name>
    <dbReference type="NCBI Taxonomy" id="5936"/>
    <lineage>
        <taxon>Eukaryota</taxon>
        <taxon>Sar</taxon>
        <taxon>Alveolata</taxon>
        <taxon>Ciliophora</taxon>
        <taxon>Intramacronucleata</taxon>
        <taxon>Spirotrichea</taxon>
        <taxon>Hypotrichia</taxon>
        <taxon>Euplotida</taxon>
        <taxon>Euplotidae</taxon>
        <taxon>Moneuplotes</taxon>
    </lineage>
</organism>
<dbReference type="EMBL" id="CAMPGE010019467">
    <property type="protein sequence ID" value="CAI2377798.1"/>
    <property type="molecule type" value="Genomic_DNA"/>
</dbReference>
<name>A0AAD2D320_EUPCR</name>
<accession>A0AAD2D320</accession>
<sequence>MDNLSDKSLPFVNISIDDGYGQLWPTQRVLEVKEHKRCETVALGKRVNSKRDFEGMLKVYRNFPLGVVKNSPLKTAGRNRTSSKSKLRLTSKTNSFTRKKQEISLFYPKKSTFDKYESIKIIKKPKKKSPKLDKLIFKERRTTRQLQKRTLNAQRVFGKYSMGYNIKKILKKPPSPTLGNKLKSPYLHSGGLKEFFRVRNPSKRDMAKCTTSHDRSRSMKYFIKQIQAPQNLKK</sequence>